<dbReference type="CDD" id="cd03809">
    <property type="entry name" value="GT4_MtfB-like"/>
    <property type="match status" value="1"/>
</dbReference>
<dbReference type="InterPro" id="IPR001296">
    <property type="entry name" value="Glyco_trans_1"/>
</dbReference>
<dbReference type="PANTHER" id="PTHR46401">
    <property type="entry name" value="GLYCOSYLTRANSFERASE WBBK-RELATED"/>
    <property type="match status" value="1"/>
</dbReference>
<gene>
    <name evidence="5" type="ORF">QFW96_26215</name>
</gene>
<evidence type="ECO:0000313" key="5">
    <source>
        <dbReference type="EMBL" id="MDI2032139.1"/>
    </source>
</evidence>
<dbReference type="EMBL" id="JASAOF010000025">
    <property type="protein sequence ID" value="MDI2032139.1"/>
    <property type="molecule type" value="Genomic_DNA"/>
</dbReference>
<organism evidence="5 6">
    <name type="scientific">Saccharopolyspora ipomoeae</name>
    <dbReference type="NCBI Taxonomy" id="3042027"/>
    <lineage>
        <taxon>Bacteria</taxon>
        <taxon>Bacillati</taxon>
        <taxon>Actinomycetota</taxon>
        <taxon>Actinomycetes</taxon>
        <taxon>Pseudonocardiales</taxon>
        <taxon>Pseudonocardiaceae</taxon>
        <taxon>Saccharopolyspora</taxon>
    </lineage>
</organism>
<evidence type="ECO:0000256" key="2">
    <source>
        <dbReference type="ARBA" id="ARBA00022679"/>
    </source>
</evidence>
<sequence length="363" mass="38971">MPELVALAEQLLAPVPGGTGRYTRELLRALAATTPDGWTLTSAISRTDDPAEARVPGVRGPRVLPLPRRALIAAWERGVPLWPGGDSVHAMTPLAPPRRRGRGLVVTVHDTVPWTHPETLTPRGVAWHRRMITRAARHADALVVPTRAVADDLAGRVPLTTPPRVLAEGVSPDLLAEPAPVTRLDLPDRYLLAIGTVEPRKGYQHLIRALAEPNAPDLPLLIVGRPGWGDLDLPALADQHGYRGLRVLTDVTDAELAAVLRRAMALVVPSLAEGFGLPLLEGMALGVPVVHTDAPALSEVAGGAGVEVPRADPPALATALRRLADDPDHRAHLAETGQRRAATFTWERTAHEIWNLHRNLVGD</sequence>
<feature type="domain" description="Glycosyltransferase subfamily 4-like N-terminal" evidence="4">
    <location>
        <begin position="16"/>
        <end position="173"/>
    </location>
</feature>
<evidence type="ECO:0000259" key="4">
    <source>
        <dbReference type="Pfam" id="PF13439"/>
    </source>
</evidence>
<dbReference type="PANTHER" id="PTHR46401:SF2">
    <property type="entry name" value="GLYCOSYLTRANSFERASE WBBK-RELATED"/>
    <property type="match status" value="1"/>
</dbReference>
<reference evidence="5 6" key="1">
    <citation type="submission" date="2023-04" db="EMBL/GenBank/DDBJ databases">
        <title>Draft genome sequence of Saccharopolyspora sp. TS4A08 isolated from sweet potato rhizospheric soil.</title>
        <authorList>
            <person name="Suksaard P."/>
            <person name="Duangmal K."/>
        </authorList>
    </citation>
    <scope>NUCLEOTIDE SEQUENCE [LARGE SCALE GENOMIC DNA]</scope>
    <source>
        <strain evidence="5 6">TS4A08</strain>
    </source>
</reference>
<evidence type="ECO:0000313" key="6">
    <source>
        <dbReference type="Proteomes" id="UP001237595"/>
    </source>
</evidence>
<keyword evidence="1" id="KW-0328">Glycosyltransferase</keyword>
<dbReference type="InterPro" id="IPR028098">
    <property type="entry name" value="Glyco_trans_4-like_N"/>
</dbReference>
<accession>A0ABT6PVV1</accession>
<dbReference type="Gene3D" id="3.40.50.2000">
    <property type="entry name" value="Glycogen Phosphorylase B"/>
    <property type="match status" value="2"/>
</dbReference>
<evidence type="ECO:0000259" key="3">
    <source>
        <dbReference type="Pfam" id="PF00534"/>
    </source>
</evidence>
<name>A0ABT6PVV1_9PSEU</name>
<comment type="caution">
    <text evidence="5">The sequence shown here is derived from an EMBL/GenBank/DDBJ whole genome shotgun (WGS) entry which is preliminary data.</text>
</comment>
<dbReference type="Pfam" id="PF13439">
    <property type="entry name" value="Glyco_transf_4"/>
    <property type="match status" value="1"/>
</dbReference>
<proteinExistence type="predicted"/>
<dbReference type="RefSeq" id="WP_281458396.1">
    <property type="nucleotide sequence ID" value="NZ_JASAOF010000025.1"/>
</dbReference>
<feature type="domain" description="Glycosyl transferase family 1" evidence="3">
    <location>
        <begin position="184"/>
        <end position="339"/>
    </location>
</feature>
<protein>
    <submittedName>
        <fullName evidence="5">Glycosyltransferase family 1 protein</fullName>
    </submittedName>
</protein>
<keyword evidence="2" id="KW-0808">Transferase</keyword>
<dbReference type="Pfam" id="PF00534">
    <property type="entry name" value="Glycos_transf_1"/>
    <property type="match status" value="1"/>
</dbReference>
<keyword evidence="6" id="KW-1185">Reference proteome</keyword>
<evidence type="ECO:0000256" key="1">
    <source>
        <dbReference type="ARBA" id="ARBA00022676"/>
    </source>
</evidence>
<dbReference type="SUPFAM" id="SSF53756">
    <property type="entry name" value="UDP-Glycosyltransferase/glycogen phosphorylase"/>
    <property type="match status" value="1"/>
</dbReference>
<dbReference type="Proteomes" id="UP001237595">
    <property type="component" value="Unassembled WGS sequence"/>
</dbReference>